<feature type="binding site" evidence="8">
    <location>
        <position position="65"/>
    </location>
    <ligand>
        <name>Zn(2+)</name>
        <dbReference type="ChEBI" id="CHEBI:29105"/>
        <label>2</label>
        <note>catalytic</note>
    </ligand>
</feature>
<dbReference type="Gene3D" id="3.60.15.10">
    <property type="entry name" value="Ribonuclease Z/Hydroxyacylglutathione hydrolase-like"/>
    <property type="match status" value="1"/>
</dbReference>
<dbReference type="EMBL" id="CP028136">
    <property type="protein sequence ID" value="AVR46127.1"/>
    <property type="molecule type" value="Genomic_DNA"/>
</dbReference>
<feature type="active site" description="Proton acceptor" evidence="8">
    <location>
        <position position="64"/>
    </location>
</feature>
<dbReference type="CDD" id="cd07717">
    <property type="entry name" value="RNaseZ_ZiPD-like_MBL-fold"/>
    <property type="match status" value="1"/>
</dbReference>
<keyword evidence="5 8" id="KW-0255">Endonuclease</keyword>
<comment type="function">
    <text evidence="8">Zinc phosphodiesterase, which displays some tRNA 3'-processing endonuclease activity. Probably involved in tRNA maturation, by removing a 3'-trailer from precursor tRNA.</text>
</comment>
<dbReference type="OrthoDB" id="9800940at2"/>
<organism evidence="9 10">
    <name type="scientific">Christiangramia fulva</name>
    <dbReference type="NCBI Taxonomy" id="2126553"/>
    <lineage>
        <taxon>Bacteria</taxon>
        <taxon>Pseudomonadati</taxon>
        <taxon>Bacteroidota</taxon>
        <taxon>Flavobacteriia</taxon>
        <taxon>Flavobacteriales</taxon>
        <taxon>Flavobacteriaceae</taxon>
        <taxon>Christiangramia</taxon>
    </lineage>
</organism>
<sequence>MKITVLGCYAATPRSFTNPTSQVLEIKNHLFLIDCGEGTQVQLRKNKVKFSKIRHIFISHLHGDHFFGLVGLISTFRLLNREKELHIYGPKGIKEVITLQMKLANSWTNYPLIFHELSSKEPELLFENEKVQVKTIPLKHRIYTNGFLFSEKPGDRKLLINEAVKYNIDVSLYKSIKKGKDVISEDGEKIPNRVLTADPPPPKSYAFCSDTVYDPSIVPLIKNCTALYHESTFLEEQQDLAFPTKHSTARQAAAIAKEAEVKLLILGHYSTRYSNIELFLNEAQTIFQNVVLADDGKEITVEIPQ</sequence>
<dbReference type="KEGG" id="grs:C7S20_13150"/>
<evidence type="ECO:0000256" key="2">
    <source>
        <dbReference type="ARBA" id="ARBA00022694"/>
    </source>
</evidence>
<dbReference type="NCBIfam" id="TIGR02651">
    <property type="entry name" value="RNase_Z"/>
    <property type="match status" value="1"/>
</dbReference>
<dbReference type="Pfam" id="PF23023">
    <property type="entry name" value="Anti-Pycsar_Apyc1"/>
    <property type="match status" value="1"/>
</dbReference>
<evidence type="ECO:0000256" key="5">
    <source>
        <dbReference type="ARBA" id="ARBA00022759"/>
    </source>
</evidence>
<name>A0A2R3Z766_9FLAO</name>
<evidence type="ECO:0000256" key="6">
    <source>
        <dbReference type="ARBA" id="ARBA00022801"/>
    </source>
</evidence>
<evidence type="ECO:0000256" key="4">
    <source>
        <dbReference type="ARBA" id="ARBA00022723"/>
    </source>
</evidence>
<keyword evidence="10" id="KW-1185">Reference proteome</keyword>
<evidence type="ECO:0000256" key="7">
    <source>
        <dbReference type="ARBA" id="ARBA00022833"/>
    </source>
</evidence>
<keyword evidence="4 8" id="KW-0479">Metal-binding</keyword>
<gene>
    <name evidence="8" type="primary">rnz</name>
    <name evidence="9" type="ORF">C7S20_13150</name>
</gene>
<dbReference type="NCBIfam" id="NF000801">
    <property type="entry name" value="PRK00055.1-3"/>
    <property type="match status" value="1"/>
</dbReference>
<dbReference type="RefSeq" id="WP_107012901.1">
    <property type="nucleotide sequence ID" value="NZ_CP028136.1"/>
</dbReference>
<comment type="subunit">
    <text evidence="1 8">Homodimer.</text>
</comment>
<evidence type="ECO:0000256" key="1">
    <source>
        <dbReference type="ARBA" id="ARBA00011738"/>
    </source>
</evidence>
<dbReference type="PANTHER" id="PTHR46018">
    <property type="entry name" value="ZINC PHOSPHODIESTERASE ELAC PROTEIN 1"/>
    <property type="match status" value="1"/>
</dbReference>
<comment type="catalytic activity">
    <reaction evidence="8">
        <text>Endonucleolytic cleavage of RNA, removing extra 3' nucleotides from tRNA precursor, generating 3' termini of tRNAs. A 3'-hydroxy group is left at the tRNA terminus and a 5'-phosphoryl group is left at the trailer molecule.</text>
        <dbReference type="EC" id="3.1.26.11"/>
    </reaction>
</comment>
<evidence type="ECO:0000256" key="3">
    <source>
        <dbReference type="ARBA" id="ARBA00022722"/>
    </source>
</evidence>
<dbReference type="HAMAP" id="MF_01818">
    <property type="entry name" value="RNase_Z_BN"/>
    <property type="match status" value="1"/>
</dbReference>
<evidence type="ECO:0000313" key="10">
    <source>
        <dbReference type="Proteomes" id="UP000241507"/>
    </source>
</evidence>
<keyword evidence="7 8" id="KW-0862">Zinc</keyword>
<feature type="binding site" evidence="8">
    <location>
        <position position="210"/>
    </location>
    <ligand>
        <name>Zn(2+)</name>
        <dbReference type="ChEBI" id="CHEBI:29105"/>
        <label>1</label>
        <note>catalytic</note>
    </ligand>
</feature>
<keyword evidence="3 8" id="KW-0540">Nuclease</keyword>
<comment type="cofactor">
    <cofactor evidence="8">
        <name>Zn(2+)</name>
        <dbReference type="ChEBI" id="CHEBI:29105"/>
    </cofactor>
    <text evidence="8">Binds 2 Zn(2+) ions.</text>
</comment>
<feature type="binding site" evidence="8">
    <location>
        <position position="210"/>
    </location>
    <ligand>
        <name>Zn(2+)</name>
        <dbReference type="ChEBI" id="CHEBI:29105"/>
        <label>2</label>
        <note>catalytic</note>
    </ligand>
</feature>
<evidence type="ECO:0000256" key="8">
    <source>
        <dbReference type="HAMAP-Rule" id="MF_01818"/>
    </source>
</evidence>
<keyword evidence="2 8" id="KW-0819">tRNA processing</keyword>
<accession>A0A2R3Z766</accession>
<dbReference type="InterPro" id="IPR036866">
    <property type="entry name" value="RibonucZ/Hydroxyglut_hydro"/>
</dbReference>
<feature type="binding site" evidence="8">
    <location>
        <position position="268"/>
    </location>
    <ligand>
        <name>Zn(2+)</name>
        <dbReference type="ChEBI" id="CHEBI:29105"/>
        <label>2</label>
        <note>catalytic</note>
    </ligand>
</feature>
<dbReference type="GO" id="GO:0042781">
    <property type="term" value="F:3'-tRNA processing endoribonuclease activity"/>
    <property type="evidence" value="ECO:0007669"/>
    <property type="project" value="UniProtKB-UniRule"/>
</dbReference>
<proteinExistence type="inferred from homology"/>
<dbReference type="Proteomes" id="UP000241507">
    <property type="component" value="Chromosome"/>
</dbReference>
<reference evidence="10" key="1">
    <citation type="submission" date="2018-03" db="EMBL/GenBank/DDBJ databases">
        <title>Gramella fulva sp. nov., isolated from a dry surface of tidal flat.</title>
        <authorList>
            <person name="Hwang S.H."/>
            <person name="Hwang W.M."/>
            <person name="Kang K."/>
            <person name="Ahn T.-Y."/>
        </authorList>
    </citation>
    <scope>NUCLEOTIDE SEQUENCE [LARGE SCALE GENOMIC DNA]</scope>
    <source>
        <strain evidence="10">SH35</strain>
    </source>
</reference>
<feature type="binding site" evidence="8">
    <location>
        <position position="62"/>
    </location>
    <ligand>
        <name>Zn(2+)</name>
        <dbReference type="ChEBI" id="CHEBI:29105"/>
        <label>1</label>
        <note>catalytic</note>
    </ligand>
</feature>
<comment type="similarity">
    <text evidence="8">Belongs to the RNase Z family.</text>
</comment>
<dbReference type="PANTHER" id="PTHR46018:SF2">
    <property type="entry name" value="ZINC PHOSPHODIESTERASE ELAC PROTEIN 1"/>
    <property type="match status" value="1"/>
</dbReference>
<dbReference type="AlphaFoldDB" id="A0A2R3Z766"/>
<dbReference type="EC" id="3.1.26.11" evidence="8"/>
<protein>
    <recommendedName>
        <fullName evidence="8">Ribonuclease Z</fullName>
        <shortName evidence="8">RNase Z</shortName>
        <ecNumber evidence="8">3.1.26.11</ecNumber>
    </recommendedName>
    <alternativeName>
        <fullName evidence="8">tRNA 3 endonuclease</fullName>
    </alternativeName>
    <alternativeName>
        <fullName evidence="8">tRNase Z</fullName>
    </alternativeName>
</protein>
<feature type="binding site" evidence="8">
    <location>
        <position position="60"/>
    </location>
    <ligand>
        <name>Zn(2+)</name>
        <dbReference type="ChEBI" id="CHEBI:29105"/>
        <label>1</label>
        <note>catalytic</note>
    </ligand>
</feature>
<dbReference type="GO" id="GO:0008270">
    <property type="term" value="F:zinc ion binding"/>
    <property type="evidence" value="ECO:0007669"/>
    <property type="project" value="UniProtKB-UniRule"/>
</dbReference>
<feature type="binding site" evidence="8">
    <location>
        <position position="64"/>
    </location>
    <ligand>
        <name>Zn(2+)</name>
        <dbReference type="ChEBI" id="CHEBI:29105"/>
        <label>2</label>
        <note>catalytic</note>
    </ligand>
</feature>
<dbReference type="InterPro" id="IPR013471">
    <property type="entry name" value="RNase_Z/BN"/>
</dbReference>
<evidence type="ECO:0000313" key="9">
    <source>
        <dbReference type="EMBL" id="AVR46127.1"/>
    </source>
</evidence>
<feature type="binding site" evidence="8">
    <location>
        <position position="140"/>
    </location>
    <ligand>
        <name>Zn(2+)</name>
        <dbReference type="ChEBI" id="CHEBI:29105"/>
        <label>1</label>
        <note>catalytic</note>
    </ligand>
</feature>
<keyword evidence="6 8" id="KW-0378">Hydrolase</keyword>
<dbReference type="SUPFAM" id="SSF56281">
    <property type="entry name" value="Metallo-hydrolase/oxidoreductase"/>
    <property type="match status" value="1"/>
</dbReference>